<protein>
    <submittedName>
        <fullName evidence="1">Uncharacterized protein</fullName>
    </submittedName>
</protein>
<accession>A0A0F9FFF5</accession>
<organism evidence="1">
    <name type="scientific">marine sediment metagenome</name>
    <dbReference type="NCBI Taxonomy" id="412755"/>
    <lineage>
        <taxon>unclassified sequences</taxon>
        <taxon>metagenomes</taxon>
        <taxon>ecological metagenomes</taxon>
    </lineage>
</organism>
<dbReference type="EMBL" id="LAZR01021495">
    <property type="protein sequence ID" value="KKL85124.1"/>
    <property type="molecule type" value="Genomic_DNA"/>
</dbReference>
<gene>
    <name evidence="1" type="ORF">LCGC14_1957860</name>
</gene>
<name>A0A0F9FFF5_9ZZZZ</name>
<sequence length="63" mass="7794">MTKVYCDVCGKFISKFDVFKTDFFNVKYEVCEKHYQEMYKYHNELKKKMKNVFETKFSKKIVE</sequence>
<reference evidence="1" key="1">
    <citation type="journal article" date="2015" name="Nature">
        <title>Complex archaea that bridge the gap between prokaryotes and eukaryotes.</title>
        <authorList>
            <person name="Spang A."/>
            <person name="Saw J.H."/>
            <person name="Jorgensen S.L."/>
            <person name="Zaremba-Niedzwiedzka K."/>
            <person name="Martijn J."/>
            <person name="Lind A.E."/>
            <person name="van Eijk R."/>
            <person name="Schleper C."/>
            <person name="Guy L."/>
            <person name="Ettema T.J."/>
        </authorList>
    </citation>
    <scope>NUCLEOTIDE SEQUENCE</scope>
</reference>
<evidence type="ECO:0000313" key="1">
    <source>
        <dbReference type="EMBL" id="KKL85124.1"/>
    </source>
</evidence>
<dbReference type="AlphaFoldDB" id="A0A0F9FFF5"/>
<comment type="caution">
    <text evidence="1">The sequence shown here is derived from an EMBL/GenBank/DDBJ whole genome shotgun (WGS) entry which is preliminary data.</text>
</comment>
<proteinExistence type="predicted"/>